<feature type="transmembrane region" description="Helical" evidence="2">
    <location>
        <begin position="513"/>
        <end position="535"/>
    </location>
</feature>
<proteinExistence type="inferred from homology"/>
<feature type="transmembrane region" description="Helical" evidence="2">
    <location>
        <begin position="261"/>
        <end position="279"/>
    </location>
</feature>
<dbReference type="OMA" id="GMMLSEW"/>
<accession>A0A0N1I213</accession>
<feature type="transmembrane region" description="Helical" evidence="2">
    <location>
        <begin position="454"/>
        <end position="475"/>
    </location>
</feature>
<evidence type="ECO:0000256" key="2">
    <source>
        <dbReference type="SAM" id="Phobius"/>
    </source>
</evidence>
<evidence type="ECO:0000256" key="1">
    <source>
        <dbReference type="ARBA" id="ARBA00010199"/>
    </source>
</evidence>
<feature type="transmembrane region" description="Helical" evidence="2">
    <location>
        <begin position="329"/>
        <end position="350"/>
    </location>
</feature>
<evidence type="ECO:0000313" key="3">
    <source>
        <dbReference type="EMBL" id="KPI85363.1"/>
    </source>
</evidence>
<feature type="transmembrane region" description="Helical" evidence="2">
    <location>
        <begin position="409"/>
        <end position="434"/>
    </location>
</feature>
<gene>
    <name evidence="3" type="ORF">ABL78_5587</name>
</gene>
<sequence>MNKHAEARSVCSHVDSENDVVVENASFTSHLSLAGRGAAADLESIAQAIASTGHRSEGGGSIAPNNPEAEMSEDITVKEIAKKFFFLGYPVSLSSLATFSLNLVIIMTIGRMLNLQAMGGASLALGLVNATGFAFGAGLCGALETVLSHSFGRFLYEEGKRKAEAEETAARGGTAVQALMSPTVHIYGIYSQRMVLILLVAAIPLGFILCFADAFLTAVGQSPSIVHYTGMWCRWGVFGIPSAMGFQLLQRYYSCQHLTKPLPVALFCAAIANPLLQYIFVKLFGFSGSPIAWLVLMTGTVGGLIAYLRFTGIYKTTWGGWDLRCTQNIGSLAGIAIPSMGMMLSEWVALEVNGLAGGYGTPAELGAYTITLQIFGIMWAMGSGVMILTSVLVGNAVGEGKPLLARRVAFTAIGIVICVATLDVVLCFIFESFIPALFVQPEEVAAVAPIYRELMYIVMPYHFFDVFQSTVMGIFRGCEMQKLGAVIISIAFCVVGVPISFLLFFYYKIGIKALWIGPFIGVTGVGAPIYVYILLRYIKWEDLKPHSDHALPSAEDDGNADAVATTASPAAAAGQQEPGLDSAAGTPTAAQVAAVREFVDMTTATTTTQRIIATASADKKSAKKK</sequence>
<feature type="transmembrane region" description="Helical" evidence="2">
    <location>
        <begin position="225"/>
        <end position="249"/>
    </location>
</feature>
<feature type="transmembrane region" description="Helical" evidence="2">
    <location>
        <begin position="195"/>
        <end position="219"/>
    </location>
</feature>
<feature type="transmembrane region" description="Helical" evidence="2">
    <location>
        <begin position="291"/>
        <end position="308"/>
    </location>
</feature>
<dbReference type="EMBL" id="LJSK01000192">
    <property type="protein sequence ID" value="KPI85363.1"/>
    <property type="molecule type" value="Genomic_DNA"/>
</dbReference>
<dbReference type="PANTHER" id="PTHR11206">
    <property type="entry name" value="MULTIDRUG RESISTANCE PROTEIN"/>
    <property type="match status" value="1"/>
</dbReference>
<dbReference type="GO" id="GO:0042910">
    <property type="term" value="F:xenobiotic transmembrane transporter activity"/>
    <property type="evidence" value="ECO:0007669"/>
    <property type="project" value="InterPro"/>
</dbReference>
<evidence type="ECO:0000313" key="4">
    <source>
        <dbReference type="Proteomes" id="UP000038009"/>
    </source>
</evidence>
<name>A0A0N1I213_LEPSE</name>
<keyword evidence="4" id="KW-1185">Reference proteome</keyword>
<feature type="transmembrane region" description="Helical" evidence="2">
    <location>
        <begin position="84"/>
        <end position="109"/>
    </location>
</feature>
<dbReference type="Proteomes" id="UP000038009">
    <property type="component" value="Unassembled WGS sequence"/>
</dbReference>
<feature type="transmembrane region" description="Helical" evidence="2">
    <location>
        <begin position="121"/>
        <end position="143"/>
    </location>
</feature>
<evidence type="ECO:0008006" key="5">
    <source>
        <dbReference type="Google" id="ProtNLM"/>
    </source>
</evidence>
<keyword evidence="2" id="KW-0812">Transmembrane</keyword>
<feature type="transmembrane region" description="Helical" evidence="2">
    <location>
        <begin position="487"/>
        <end position="507"/>
    </location>
</feature>
<protein>
    <recommendedName>
        <fullName evidence="5">Membrane transporter protein</fullName>
    </recommendedName>
</protein>
<dbReference type="InterPro" id="IPR002528">
    <property type="entry name" value="MATE_fam"/>
</dbReference>
<comment type="caution">
    <text evidence="3">The sequence shown here is derived from an EMBL/GenBank/DDBJ whole genome shotgun (WGS) entry which is preliminary data.</text>
</comment>
<keyword evidence="2" id="KW-1133">Transmembrane helix</keyword>
<reference evidence="3 4" key="1">
    <citation type="journal article" date="2015" name="PLoS Pathog.">
        <title>Leptomonas seymouri: Adaptations to the Dixenous Life Cycle Analyzed by Genome Sequencing, Transcriptome Profiling and Co-infection with Leishmania donovani.</title>
        <authorList>
            <person name="Kraeva N."/>
            <person name="Butenko A."/>
            <person name="Hlavacova J."/>
            <person name="Kostygov A."/>
            <person name="Myskova J."/>
            <person name="Grybchuk D."/>
            <person name="Lestinova T."/>
            <person name="Votypka J."/>
            <person name="Volf P."/>
            <person name="Opperdoes F."/>
            <person name="Flegontov P."/>
            <person name="Lukes J."/>
            <person name="Yurchenko V."/>
        </authorList>
    </citation>
    <scope>NUCLEOTIDE SEQUENCE [LARGE SCALE GENOMIC DNA]</scope>
    <source>
        <strain evidence="3 4">ATCC 30220</strain>
    </source>
</reference>
<dbReference type="GO" id="GO:0016020">
    <property type="term" value="C:membrane"/>
    <property type="evidence" value="ECO:0007669"/>
    <property type="project" value="InterPro"/>
</dbReference>
<dbReference type="OrthoDB" id="2126698at2759"/>
<dbReference type="Pfam" id="PF01554">
    <property type="entry name" value="MatE"/>
    <property type="match status" value="2"/>
</dbReference>
<comment type="similarity">
    <text evidence="1">Belongs to the multi antimicrobial extrusion (MATE) (TC 2.A.66.1) family.</text>
</comment>
<organism evidence="3 4">
    <name type="scientific">Leptomonas seymouri</name>
    <dbReference type="NCBI Taxonomy" id="5684"/>
    <lineage>
        <taxon>Eukaryota</taxon>
        <taxon>Discoba</taxon>
        <taxon>Euglenozoa</taxon>
        <taxon>Kinetoplastea</taxon>
        <taxon>Metakinetoplastina</taxon>
        <taxon>Trypanosomatida</taxon>
        <taxon>Trypanosomatidae</taxon>
        <taxon>Leishmaniinae</taxon>
        <taxon>Leptomonas</taxon>
    </lineage>
</organism>
<feature type="transmembrane region" description="Helical" evidence="2">
    <location>
        <begin position="370"/>
        <end position="397"/>
    </location>
</feature>
<keyword evidence="2" id="KW-0472">Membrane</keyword>
<dbReference type="GO" id="GO:0015297">
    <property type="term" value="F:antiporter activity"/>
    <property type="evidence" value="ECO:0007669"/>
    <property type="project" value="InterPro"/>
</dbReference>
<dbReference type="VEuPathDB" id="TriTrypDB:Lsey_0192_0140"/>
<dbReference type="AlphaFoldDB" id="A0A0N1I213"/>